<name>A0ABR9AME2_9BACT</name>
<evidence type="ECO:0000313" key="4">
    <source>
        <dbReference type="EMBL" id="MBD8489018.1"/>
    </source>
</evidence>
<dbReference type="PIRSF" id="PIRSF036979">
    <property type="entry name" value="Arginase"/>
    <property type="match status" value="1"/>
</dbReference>
<organism evidence="4 5">
    <name type="scientific">Echinicola arenosa</name>
    <dbReference type="NCBI Taxonomy" id="2774144"/>
    <lineage>
        <taxon>Bacteria</taxon>
        <taxon>Pseudomonadati</taxon>
        <taxon>Bacteroidota</taxon>
        <taxon>Cytophagia</taxon>
        <taxon>Cytophagales</taxon>
        <taxon>Cyclobacteriaceae</taxon>
        <taxon>Echinicola</taxon>
    </lineage>
</organism>
<accession>A0ABR9AME2</accession>
<dbReference type="Gene3D" id="3.40.800.10">
    <property type="entry name" value="Ureohydrolase domain"/>
    <property type="match status" value="1"/>
</dbReference>
<comment type="similarity">
    <text evidence="3">Belongs to the arginase family.</text>
</comment>
<dbReference type="SUPFAM" id="SSF52768">
    <property type="entry name" value="Arginase/deacetylase"/>
    <property type="match status" value="1"/>
</dbReference>
<evidence type="ECO:0000313" key="5">
    <source>
        <dbReference type="Proteomes" id="UP000647133"/>
    </source>
</evidence>
<dbReference type="RefSeq" id="WP_192009912.1">
    <property type="nucleotide sequence ID" value="NZ_JACYTQ010000003.1"/>
</dbReference>
<keyword evidence="1" id="KW-0479">Metal-binding</keyword>
<keyword evidence="2" id="KW-0378">Hydrolase</keyword>
<dbReference type="PROSITE" id="PS51409">
    <property type="entry name" value="ARGINASE_2"/>
    <property type="match status" value="1"/>
</dbReference>
<comment type="caution">
    <text evidence="4">The sequence shown here is derived from an EMBL/GenBank/DDBJ whole genome shotgun (WGS) entry which is preliminary data.</text>
</comment>
<keyword evidence="5" id="KW-1185">Reference proteome</keyword>
<reference evidence="4 5" key="1">
    <citation type="submission" date="2020-09" db="EMBL/GenBank/DDBJ databases">
        <title>Echinicola sp. CAU 1574 isolated from sand of Sido Beach.</title>
        <authorList>
            <person name="Kim W."/>
        </authorList>
    </citation>
    <scope>NUCLEOTIDE SEQUENCE [LARGE SCALE GENOMIC DNA]</scope>
    <source>
        <strain evidence="4 5">CAU 1574</strain>
    </source>
</reference>
<sequence>MSSKKQELIDSFDPNGVASHGSIFGLPFDDESASLIIIPVPWEVTVSYAHGTAEGPAAVLQASAQVDLFQDDIVDAWTMGVHMLPIPEDIHISSTNHRILAGNYIEWLENGKSKEEKERFLAVPDLIKKSCEKMNTWVYETAKNYLNQGKKVALLGGDHSTPLGLVKALSEKYSSFGVLQIDAHADLRVAYEDFEFSHASIAHNLLKIPQVEKLVQVGIRDYCEDEAERAEDDDRITTFYDHEIKDQLYEGRTWRSICDRIIASLPREVYVTIDIDGFDPKLCPNTGTPVPGGFELDQIMYLMKLIVKSGKKIVGFDLVEVAPGPGEDEWDGNVGARILYRMSNLMGVSQSKLWWK</sequence>
<protein>
    <submittedName>
        <fullName evidence="4">Agmatinase family protein</fullName>
    </submittedName>
</protein>
<evidence type="ECO:0000256" key="1">
    <source>
        <dbReference type="ARBA" id="ARBA00022723"/>
    </source>
</evidence>
<evidence type="ECO:0000256" key="3">
    <source>
        <dbReference type="PROSITE-ProRule" id="PRU00742"/>
    </source>
</evidence>
<dbReference type="EMBL" id="JACYTQ010000003">
    <property type="protein sequence ID" value="MBD8489018.1"/>
    <property type="molecule type" value="Genomic_DNA"/>
</dbReference>
<dbReference type="PRINTS" id="PR00116">
    <property type="entry name" value="ARGINASE"/>
</dbReference>
<evidence type="ECO:0000256" key="2">
    <source>
        <dbReference type="ARBA" id="ARBA00022801"/>
    </source>
</evidence>
<dbReference type="CDD" id="cd11593">
    <property type="entry name" value="Agmatinase-like_2"/>
    <property type="match status" value="1"/>
</dbReference>
<gene>
    <name evidence="4" type="ORF">IFO69_09700</name>
</gene>
<dbReference type="InterPro" id="IPR006035">
    <property type="entry name" value="Ureohydrolase"/>
</dbReference>
<dbReference type="Pfam" id="PF00491">
    <property type="entry name" value="Arginase"/>
    <property type="match status" value="1"/>
</dbReference>
<dbReference type="PANTHER" id="PTHR11358:SF26">
    <property type="entry name" value="GUANIDINO ACID HYDROLASE, MITOCHONDRIAL"/>
    <property type="match status" value="1"/>
</dbReference>
<proteinExistence type="inferred from homology"/>
<dbReference type="PANTHER" id="PTHR11358">
    <property type="entry name" value="ARGINASE/AGMATINASE"/>
    <property type="match status" value="1"/>
</dbReference>
<dbReference type="Proteomes" id="UP000647133">
    <property type="component" value="Unassembled WGS sequence"/>
</dbReference>
<dbReference type="InterPro" id="IPR023696">
    <property type="entry name" value="Ureohydrolase_dom_sf"/>
</dbReference>